<name>A0ABT9TKP4_PAENI</name>
<dbReference type="RefSeq" id="WP_064722608.1">
    <property type="nucleotide sequence ID" value="NZ_BDDW01000006.1"/>
</dbReference>
<proteinExistence type="predicted"/>
<protein>
    <recommendedName>
        <fullName evidence="3">Chlorite dismutase</fullName>
    </recommendedName>
</protein>
<sequence length="108" mass="12130">MPARFPQSNAAYPTGQQWEYLVWLTAEATPGMPRIEELTSAWAAANTAVARVSYQSFKNQERARDEYFRIIGQKPVLEYTSSAPSETVDERKVKRPCFGQAAAAVLCR</sequence>
<dbReference type="EMBL" id="JAUSSW010000004">
    <property type="protein sequence ID" value="MDQ0102220.1"/>
    <property type="molecule type" value="Genomic_DNA"/>
</dbReference>
<evidence type="ECO:0000313" key="2">
    <source>
        <dbReference type="Proteomes" id="UP001244563"/>
    </source>
</evidence>
<evidence type="ECO:0008006" key="3">
    <source>
        <dbReference type="Google" id="ProtNLM"/>
    </source>
</evidence>
<keyword evidence="2" id="KW-1185">Reference proteome</keyword>
<organism evidence="1 2">
    <name type="scientific">Paenarthrobacter nicotinovorans</name>
    <name type="common">Arthrobacter nicotinovorans</name>
    <dbReference type="NCBI Taxonomy" id="29320"/>
    <lineage>
        <taxon>Bacteria</taxon>
        <taxon>Bacillati</taxon>
        <taxon>Actinomycetota</taxon>
        <taxon>Actinomycetes</taxon>
        <taxon>Micrococcales</taxon>
        <taxon>Micrococcaceae</taxon>
        <taxon>Paenarthrobacter</taxon>
    </lineage>
</organism>
<dbReference type="Proteomes" id="UP001244563">
    <property type="component" value="Unassembled WGS sequence"/>
</dbReference>
<accession>A0ABT9TKP4</accession>
<comment type="caution">
    <text evidence="1">The sequence shown here is derived from an EMBL/GenBank/DDBJ whole genome shotgun (WGS) entry which is preliminary data.</text>
</comment>
<gene>
    <name evidence="1" type="ORF">J2T10_001866</name>
</gene>
<reference evidence="1 2" key="1">
    <citation type="submission" date="2023-07" db="EMBL/GenBank/DDBJ databases">
        <title>Sorghum-associated microbial communities from plants grown in Nebraska, USA.</title>
        <authorList>
            <person name="Schachtman D."/>
        </authorList>
    </citation>
    <scope>NUCLEOTIDE SEQUENCE [LARGE SCALE GENOMIC DNA]</scope>
    <source>
        <strain evidence="1 2">CC523</strain>
    </source>
</reference>
<evidence type="ECO:0000313" key="1">
    <source>
        <dbReference type="EMBL" id="MDQ0102220.1"/>
    </source>
</evidence>